<protein>
    <submittedName>
        <fullName evidence="1">Uncharacterized protein</fullName>
    </submittedName>
</protein>
<dbReference type="EMBL" id="CABVHP010000003">
    <property type="protein sequence ID" value="VVN84340.1"/>
    <property type="molecule type" value="Genomic_DNA"/>
</dbReference>
<accession>A0A5E7B121</accession>
<evidence type="ECO:0000313" key="2">
    <source>
        <dbReference type="Proteomes" id="UP000326557"/>
    </source>
</evidence>
<name>A0A5E7B121_PSEFL</name>
<sequence length="67" mass="7886">MHRREEFLKEAIAAHLAYEQTRNVLRQLAEENKAESPEWHEAFSRQQQALAAWSALRLKYGSFDPDD</sequence>
<dbReference type="AlphaFoldDB" id="A0A5E7B121"/>
<evidence type="ECO:0000313" key="1">
    <source>
        <dbReference type="EMBL" id="VVN84340.1"/>
    </source>
</evidence>
<gene>
    <name evidence="1" type="ORF">PS704_01351</name>
</gene>
<proteinExistence type="predicted"/>
<organism evidence="1 2">
    <name type="scientific">Pseudomonas fluorescens</name>
    <dbReference type="NCBI Taxonomy" id="294"/>
    <lineage>
        <taxon>Bacteria</taxon>
        <taxon>Pseudomonadati</taxon>
        <taxon>Pseudomonadota</taxon>
        <taxon>Gammaproteobacteria</taxon>
        <taxon>Pseudomonadales</taxon>
        <taxon>Pseudomonadaceae</taxon>
        <taxon>Pseudomonas</taxon>
    </lineage>
</organism>
<reference evidence="1 2" key="1">
    <citation type="submission" date="2019-09" db="EMBL/GenBank/DDBJ databases">
        <authorList>
            <person name="Chandra G."/>
            <person name="Truman W A."/>
        </authorList>
    </citation>
    <scope>NUCLEOTIDE SEQUENCE [LARGE SCALE GENOMIC DNA]</scope>
    <source>
        <strain evidence="1">PS704</strain>
    </source>
</reference>
<dbReference type="Proteomes" id="UP000326557">
    <property type="component" value="Unassembled WGS sequence"/>
</dbReference>